<feature type="region of interest" description="Disordered" evidence="6">
    <location>
        <begin position="1"/>
        <end position="23"/>
    </location>
</feature>
<evidence type="ECO:0000259" key="8">
    <source>
        <dbReference type="PROSITE" id="PS50156"/>
    </source>
</evidence>
<keyword evidence="10" id="KW-1185">Reference proteome</keyword>
<comment type="caution">
    <text evidence="9">The sequence shown here is derived from an EMBL/GenBank/DDBJ whole genome shotgun (WGS) entry which is preliminary data.</text>
</comment>
<keyword evidence="4 7" id="KW-1133">Transmembrane helix</keyword>
<evidence type="ECO:0000256" key="2">
    <source>
        <dbReference type="ARBA" id="ARBA00022475"/>
    </source>
</evidence>
<evidence type="ECO:0000256" key="6">
    <source>
        <dbReference type="SAM" id="MobiDB-lite"/>
    </source>
</evidence>
<dbReference type="RefSeq" id="WP_107990953.1">
    <property type="nucleotide sequence ID" value="NZ_QAYG01000007.1"/>
</dbReference>
<dbReference type="EMBL" id="QAYG01000007">
    <property type="protein sequence ID" value="PTW59428.1"/>
    <property type="molecule type" value="Genomic_DNA"/>
</dbReference>
<dbReference type="InterPro" id="IPR050545">
    <property type="entry name" value="Mycobact_MmpL"/>
</dbReference>
<feature type="domain" description="SSD" evidence="8">
    <location>
        <begin position="648"/>
        <end position="750"/>
    </location>
</feature>
<protein>
    <submittedName>
        <fullName evidence="9">Putative RND superfamily exporter protein</fullName>
    </submittedName>
</protein>
<feature type="transmembrane region" description="Helical" evidence="7">
    <location>
        <begin position="236"/>
        <end position="255"/>
    </location>
</feature>
<dbReference type="Proteomes" id="UP000244081">
    <property type="component" value="Unassembled WGS sequence"/>
</dbReference>
<dbReference type="GO" id="GO:0005886">
    <property type="term" value="C:plasma membrane"/>
    <property type="evidence" value="ECO:0007669"/>
    <property type="project" value="UniProtKB-SubCell"/>
</dbReference>
<evidence type="ECO:0000256" key="5">
    <source>
        <dbReference type="ARBA" id="ARBA00023136"/>
    </source>
</evidence>
<gene>
    <name evidence="9" type="ORF">C8N35_107141</name>
</gene>
<keyword evidence="3 7" id="KW-0812">Transmembrane</keyword>
<comment type="subcellular location">
    <subcellularLocation>
        <location evidence="1">Cell membrane</location>
        <topology evidence="1">Multi-pass membrane protein</topology>
    </subcellularLocation>
</comment>
<feature type="transmembrane region" description="Helical" evidence="7">
    <location>
        <begin position="45"/>
        <end position="63"/>
    </location>
</feature>
<dbReference type="Pfam" id="PF03176">
    <property type="entry name" value="MMPL"/>
    <property type="match status" value="2"/>
</dbReference>
<feature type="transmembrane region" description="Helical" evidence="7">
    <location>
        <begin position="334"/>
        <end position="355"/>
    </location>
</feature>
<dbReference type="PANTHER" id="PTHR33406:SF12">
    <property type="entry name" value="BLR2997 PROTEIN"/>
    <property type="match status" value="1"/>
</dbReference>
<dbReference type="InterPro" id="IPR001036">
    <property type="entry name" value="Acrflvin-R"/>
</dbReference>
<evidence type="ECO:0000313" key="9">
    <source>
        <dbReference type="EMBL" id="PTW59428.1"/>
    </source>
</evidence>
<feature type="transmembrane region" description="Helical" evidence="7">
    <location>
        <begin position="725"/>
        <end position="748"/>
    </location>
</feature>
<feature type="transmembrane region" description="Helical" evidence="7">
    <location>
        <begin position="416"/>
        <end position="433"/>
    </location>
</feature>
<dbReference type="GO" id="GO:0022857">
    <property type="term" value="F:transmembrane transporter activity"/>
    <property type="evidence" value="ECO:0007669"/>
    <property type="project" value="InterPro"/>
</dbReference>
<organism evidence="9 10">
    <name type="scientific">Breoghania corrubedonensis</name>
    <dbReference type="NCBI Taxonomy" id="665038"/>
    <lineage>
        <taxon>Bacteria</taxon>
        <taxon>Pseudomonadati</taxon>
        <taxon>Pseudomonadota</taxon>
        <taxon>Alphaproteobacteria</taxon>
        <taxon>Hyphomicrobiales</taxon>
        <taxon>Stappiaceae</taxon>
        <taxon>Breoghania</taxon>
    </lineage>
</organism>
<reference evidence="9 10" key="1">
    <citation type="submission" date="2018-04" db="EMBL/GenBank/DDBJ databases">
        <title>Genomic Encyclopedia of Archaeal and Bacterial Type Strains, Phase II (KMG-II): from individual species to whole genera.</title>
        <authorList>
            <person name="Goeker M."/>
        </authorList>
    </citation>
    <scope>NUCLEOTIDE SEQUENCE [LARGE SCALE GENOMIC DNA]</scope>
    <source>
        <strain evidence="9 10">DSM 23382</strain>
    </source>
</reference>
<keyword evidence="2" id="KW-1003">Cell membrane</keyword>
<feature type="transmembrane region" description="Helical" evidence="7">
    <location>
        <begin position="699"/>
        <end position="719"/>
    </location>
</feature>
<feature type="domain" description="SSD" evidence="8">
    <location>
        <begin position="262"/>
        <end position="385"/>
    </location>
</feature>
<feature type="transmembrane region" description="Helical" evidence="7">
    <location>
        <begin position="361"/>
        <end position="385"/>
    </location>
</feature>
<keyword evidence="5 7" id="KW-0472">Membrane</keyword>
<dbReference type="PROSITE" id="PS50156">
    <property type="entry name" value="SSD"/>
    <property type="match status" value="2"/>
</dbReference>
<dbReference type="Gene3D" id="1.20.1640.10">
    <property type="entry name" value="Multidrug efflux transporter AcrB transmembrane domain"/>
    <property type="match status" value="2"/>
</dbReference>
<accession>A0A2T5V6Q0</accession>
<dbReference type="SUPFAM" id="SSF82866">
    <property type="entry name" value="Multidrug efflux transporter AcrB transmembrane domain"/>
    <property type="match status" value="2"/>
</dbReference>
<feature type="transmembrane region" description="Helical" evidence="7">
    <location>
        <begin position="601"/>
        <end position="619"/>
    </location>
</feature>
<dbReference type="AlphaFoldDB" id="A0A2T5V6Q0"/>
<name>A0A2T5V6Q0_9HYPH</name>
<dbReference type="InterPro" id="IPR000731">
    <property type="entry name" value="SSD"/>
</dbReference>
<evidence type="ECO:0000256" key="4">
    <source>
        <dbReference type="ARBA" id="ARBA00022989"/>
    </source>
</evidence>
<dbReference type="PRINTS" id="PR00702">
    <property type="entry name" value="ACRIFLAVINRP"/>
</dbReference>
<dbReference type="InterPro" id="IPR004869">
    <property type="entry name" value="MMPL_dom"/>
</dbReference>
<evidence type="ECO:0000256" key="3">
    <source>
        <dbReference type="ARBA" id="ARBA00022692"/>
    </source>
</evidence>
<feature type="transmembrane region" description="Helical" evidence="7">
    <location>
        <begin position="626"/>
        <end position="644"/>
    </location>
</feature>
<sequence>MKEHERDDEPDIDDVGGSAGGRRPKSTFSGFGLDLPGHFAAKHPAIAALLLVLVIVASALAIPKLHFDDNLQRIFASRAETSESLTSGRNVVVLVESERAFTADDFSAMRDFSLELQLLDGAEFVLSPFSMRFPTADRDHPGEAVFPFDIKDADIGARLAAYRASEPDIRPLISKDMKSALIFVALDGTLKRGQLRAKLSDIRTLSKDFTKTGLTYELTGVDAIAFDISGAIKSDLIRLNGAGCVIAIVLAFLIFGTLRTTLVVAAPALVGAGVSLALFVAFGFPVTVLSNVVPILVLVLGIADSIHLTMHYLVETEGTRRERLTQTISDVGPACALTALTTAIGFGAIGATSNAPLRELAILGAAGVMASYLVVLVGFTLIAPYCRPPAKKRRGVLMRAPVPAFFERWALGRTRLVIAVAVVVMAGGLWSISRTEMWFPLFQNMPETSDVRLANDRIEKAFGGYFRLWIDLDVSGDNALETKAGWARMKNLVEKVEAAAPDYSVLSVVTAARWLGEPDRAPSEEELAKLDTAQRTQLLSPDGKTAHVIVFVPEPMRDHTTLRLQDAITTAAKSAGAQRIYGFPAVLRHNALPMIRQLAEGLMGACIVAVIVVAGAFRWPMLAPALLFPNVLPLVISAAALHLVNNGQVNPTAVLALTVAFGIAVDDSIHFANRYRLERSIGLDVDEALRVAIGQTGRVMIITTVLIAAGVMVTLTSAFATVRLFGIMLILTFFVALLADLLLLPAILRLKWLRRPKWFAET</sequence>
<dbReference type="PANTHER" id="PTHR33406">
    <property type="entry name" value="MEMBRANE PROTEIN MJ1562-RELATED"/>
    <property type="match status" value="1"/>
</dbReference>
<evidence type="ECO:0000313" key="10">
    <source>
        <dbReference type="Proteomes" id="UP000244081"/>
    </source>
</evidence>
<dbReference type="OrthoDB" id="9794724at2"/>
<feature type="transmembrane region" description="Helical" evidence="7">
    <location>
        <begin position="262"/>
        <end position="286"/>
    </location>
</feature>
<evidence type="ECO:0000256" key="1">
    <source>
        <dbReference type="ARBA" id="ARBA00004651"/>
    </source>
</evidence>
<feature type="transmembrane region" description="Helical" evidence="7">
    <location>
        <begin position="292"/>
        <end position="314"/>
    </location>
</feature>
<evidence type="ECO:0000256" key="7">
    <source>
        <dbReference type="SAM" id="Phobius"/>
    </source>
</evidence>
<proteinExistence type="predicted"/>